<reference evidence="9" key="2">
    <citation type="submission" date="2004-02" db="EMBL/GenBank/DDBJ databases">
        <authorList>
            <consortium name="Genoscope"/>
            <consortium name="Whitehead Institute Centre for Genome Research"/>
        </authorList>
    </citation>
    <scope>NUCLEOTIDE SEQUENCE</scope>
</reference>
<dbReference type="Pfam" id="PF00530">
    <property type="entry name" value="SRCR"/>
    <property type="match status" value="18"/>
</dbReference>
<evidence type="ECO:0000256" key="2">
    <source>
        <dbReference type="ARBA" id="ARBA00022525"/>
    </source>
</evidence>
<dbReference type="PANTHER" id="PTHR19331">
    <property type="entry name" value="SCAVENGER RECEPTOR DOMAIN-CONTAINING"/>
    <property type="match status" value="1"/>
</dbReference>
<dbReference type="InterPro" id="IPR003599">
    <property type="entry name" value="Ig_sub"/>
</dbReference>
<feature type="disulfide bond" evidence="7">
    <location>
        <begin position="841"/>
        <end position="902"/>
    </location>
</feature>
<feature type="domain" description="SRCR" evidence="8">
    <location>
        <begin position="1578"/>
        <end position="1646"/>
    </location>
</feature>
<feature type="disulfide bond" evidence="7">
    <location>
        <begin position="1537"/>
        <end position="1547"/>
    </location>
</feature>
<comment type="subcellular location">
    <subcellularLocation>
        <location evidence="1">Secreted</location>
    </subcellularLocation>
</comment>
<proteinExistence type="predicted"/>
<feature type="disulfide bond" evidence="7">
    <location>
        <begin position="1626"/>
        <end position="1636"/>
    </location>
</feature>
<feature type="disulfide bond" evidence="7">
    <location>
        <begin position="872"/>
        <end position="882"/>
    </location>
</feature>
<dbReference type="PROSITE" id="PS50287">
    <property type="entry name" value="SRCR_2"/>
    <property type="match status" value="18"/>
</dbReference>
<evidence type="ECO:0000256" key="4">
    <source>
        <dbReference type="ARBA" id="ARBA00022737"/>
    </source>
</evidence>
<feature type="disulfide bond" evidence="7">
    <location>
        <begin position="291"/>
        <end position="301"/>
    </location>
</feature>
<feature type="disulfide bond" evidence="7">
    <location>
        <begin position="1184"/>
        <end position="1194"/>
    </location>
</feature>
<feature type="disulfide bond" evidence="7">
    <location>
        <begin position="1671"/>
        <end position="1735"/>
    </location>
</feature>
<feature type="disulfide bond" evidence="7">
    <location>
        <begin position="632"/>
        <end position="693"/>
    </location>
</feature>
<reference evidence="9" key="1">
    <citation type="journal article" date="2004" name="Nature">
        <title>Genome duplication in the teleost fish Tetraodon nigroviridis reveals the early vertebrate proto-karyotype.</title>
        <authorList>
            <person name="Jaillon O."/>
            <person name="Aury J.-M."/>
            <person name="Brunet F."/>
            <person name="Petit J.-L."/>
            <person name="Stange-Thomann N."/>
            <person name="Mauceli E."/>
            <person name="Bouneau L."/>
            <person name="Fischer C."/>
            <person name="Ozouf-Costaz C."/>
            <person name="Bernot A."/>
            <person name="Nicaud S."/>
            <person name="Jaffe D."/>
            <person name="Fisher S."/>
            <person name="Lutfalla G."/>
            <person name="Dossat C."/>
            <person name="Segurens B."/>
            <person name="Dasilva C."/>
            <person name="Salanoubat M."/>
            <person name="Levy M."/>
            <person name="Boudet N."/>
            <person name="Castellano S."/>
            <person name="Anthouard V."/>
            <person name="Jubin C."/>
            <person name="Castelli V."/>
            <person name="Katinka M."/>
            <person name="Vacherie B."/>
            <person name="Biemont C."/>
            <person name="Skalli Z."/>
            <person name="Cattolico L."/>
            <person name="Poulain J."/>
            <person name="De Berardinis V."/>
            <person name="Cruaud C."/>
            <person name="Duprat S."/>
            <person name="Brottier P."/>
            <person name="Coutanceau J.-P."/>
            <person name="Gouzy J."/>
            <person name="Parra G."/>
            <person name="Lardier G."/>
            <person name="Chapple C."/>
            <person name="McKernan K.J."/>
            <person name="McEwan P."/>
            <person name="Bosak S."/>
            <person name="Kellis M."/>
            <person name="Volff J.-N."/>
            <person name="Guigo R."/>
            <person name="Zody M.C."/>
            <person name="Mesirov J."/>
            <person name="Lindblad-Toh K."/>
            <person name="Birren B."/>
            <person name="Nusbaum C."/>
            <person name="Kahn D."/>
            <person name="Robinson-Rechavi M."/>
            <person name="Laudet V."/>
            <person name="Schachter V."/>
            <person name="Quetier F."/>
            <person name="Saurin W."/>
            <person name="Scarpelli C."/>
            <person name="Wincker P."/>
            <person name="Lander E.S."/>
            <person name="Weissenbach J."/>
            <person name="Roest Crollius H."/>
        </authorList>
    </citation>
    <scope>NUCLEOTIDE SEQUENCE [LARGE SCALE GENOMIC DNA]</scope>
</reference>
<dbReference type="EMBL" id="CAAE01009367">
    <property type="protein sequence ID" value="CAF91954.1"/>
    <property type="molecule type" value="Genomic_DNA"/>
</dbReference>
<feature type="domain" description="SRCR" evidence="8">
    <location>
        <begin position="1011"/>
        <end position="1111"/>
    </location>
</feature>
<dbReference type="CDD" id="cd03030">
    <property type="entry name" value="GRX_SH3BGR"/>
    <property type="match status" value="1"/>
</dbReference>
<feature type="disulfide bond" evidence="7">
    <location>
        <begin position="1819"/>
        <end position="1829"/>
    </location>
</feature>
<feature type="domain" description="SRCR" evidence="8">
    <location>
        <begin position="1854"/>
        <end position="1954"/>
    </location>
</feature>
<feature type="disulfide bond" evidence="7">
    <location>
        <begin position="1049"/>
        <end position="1110"/>
    </location>
</feature>
<feature type="disulfide bond" evidence="7">
    <location>
        <begin position="1684"/>
        <end position="1745"/>
    </location>
</feature>
<feature type="domain" description="SRCR" evidence="8">
    <location>
        <begin position="1115"/>
        <end position="1215"/>
    </location>
</feature>
<feature type="disulfide bond" evidence="7">
    <location>
        <begin position="723"/>
        <end position="787"/>
    </location>
</feature>
<feature type="disulfide bond" evidence="7">
    <location>
        <begin position="1153"/>
        <end position="1214"/>
    </location>
</feature>
<feature type="non-terminal residue" evidence="9">
    <location>
        <position position="1"/>
    </location>
</feature>
<feature type="domain" description="SRCR" evidence="8">
    <location>
        <begin position="698"/>
        <end position="798"/>
    </location>
</feature>
<dbReference type="InterPro" id="IPR036772">
    <property type="entry name" value="SRCR-like_dom_sf"/>
</dbReference>
<dbReference type="Gene3D" id="3.40.30.10">
    <property type="entry name" value="Glutaredoxin"/>
    <property type="match status" value="2"/>
</dbReference>
<evidence type="ECO:0000256" key="7">
    <source>
        <dbReference type="PROSITE-ProRule" id="PRU00196"/>
    </source>
</evidence>
<feature type="disulfide bond" evidence="7">
    <location>
        <begin position="1983"/>
        <end position="2047"/>
    </location>
</feature>
<feature type="disulfide bond" evidence="7">
    <location>
        <begin position="454"/>
        <end position="515"/>
    </location>
</feature>
<feature type="domain" description="SRCR" evidence="8">
    <location>
        <begin position="118"/>
        <end position="217"/>
    </location>
</feature>
<feature type="domain" description="SRCR" evidence="8">
    <location>
        <begin position="907"/>
        <end position="1007"/>
    </location>
</feature>
<feature type="disulfide bond" evidence="7">
    <location>
        <begin position="1788"/>
        <end position="1849"/>
    </location>
</feature>
<sequence>MVIKVYVASSTSSIAVKKHQQAVVGFLEANRITFQEVDITMLEEQRLWMYRNIPEEKRPQKGNPLPPQIFNQDRYCGDYEDFFLSKENNTVFTFLGLRSRPSEKIPAASAPVEECDKVRLTGGSRCSGRVEIYHQDSWGTVCDDRWNLANADVVCRELKCGVALEAKKSAFFGEGKDRIWLDDVQCSGQELSILKCAHREFGENNCGHGEDAGVICAGNPPLRLVNGTDRCSGRVEIRHNDRWGAVCDDNWDIRDAQVVCRAMDCGSAQTAKSNAYFGRGEGEIWLDEVDCRGNETSLLHCNHPGLGENNCGHGEDAGVICSEWRSGTTTSGGTVCDDEWQLPNGDVVCRELGCGHAVSAPTSAHFGRGTGPIWLDNVKCTGQETTLTHCSHNTFGDHNCGHGEDAGVICSGSLSLRLVNGTDQCSGRVEIRHNDLWGTVCDDEWQLPNGDVVCRELGCGHAVSAPTSAHFGRGTGPIWLDNVKCTGQETTLTQCSHNNFGDHNCGHGEDAGVICSGNPLRLINGTDRCSGRVEIRHNDWWGTVCDDNWDIRDAQVVCRAMDCGSAQTAKSNAYFGQGEGDIWLDDVDCQGNPLRLVNGTDRCSGRVEIRHNHQWGTVCDDEWQLPNGDVVCRELGCGHAVSAPTSAHFGRGTGPIWLDNVKCTGQETTLTHCSHNTFGDHNCGHGEDAGVICSGNLLRLVNGTNRCSGRVEIRHNDQWGTVCDDNWDIRDAQVVCRAMDCGSAQTAKSNAYFGQGKGDIWLDEVDCRGNETSLLHCNHARLGHNNCGHGEDAGVICSGSMPLRLINGTYRCSGRVEIRHNDRWGTVCDDNWDIRDAQVVCRAMDCGSAQTAKSNAYFGQGKGDIWLDDVDCQGNETSLLHCNHTRLGKNNCGHGEDAGVICSGNPLRLVNGTGRCSGRVEIQHNDLWGTVCDDEWQLPNGDVVCRELGCGHAVSAPTSAHFGRGTGPIWLDNVKCTGQETTLTQCSHNNFGDHNCGHGEDAGVICSGNPLRLVNGTNRCSGRVEIQHNDLWGTVCDDEWQLPNGDVVCRELGCGHAVSAPTSAHFGRATGPIWLDNVKCTGQEATLTQCSHNNFGDHNCGHGEDAGVICSGNPLRLVNGTDRCSGRVEIRHNDLWGTVCDDEWQLPNAVVVCRELGCGHAVSAPTSAHFGRGTGPIWLDNVKCTGQETTLTQCPHNTFGDHNCGHGEDAGVICSVLLEMPRLSLSSPYAMVVYNPDKISVTEGSSFSVTCSIHTKYNGGLFHLRKSNQNITEPKQAFGHTFFYVSVFDFSAIEYKDQGDYNCLFTLSMEVCLVFYWCYWQWVWVFSSGEGEAGVQVKKHQQAVVGFLEANRITFQGGGHHHAGGAAALDVPKHPRREAPTECDKVRLTGGSRCSGRVEIYHQDSWGTVCDDRWNLPNADVVCREVKCGTALEAKKSAFFGEGKDRIWLDDVQCSGQELSILKSSPPLRLVNGTDRCSGRVEIRHNDRWGTVCDDKWDIRDAQVVCRAMDCGSAQTAKSNAYFGQGEGDIWLDDVDCRGNETSLLHCNHPGLGKNNCGHGEDAGVICSEWRSWHNDWWGTVCDDEWDIRDAQVVCRAMDCGSAQTAKSNAYFGQGEGDIWLDDMNCQGNETSLLHCNHPGLGKNNCGHGEDAGVICSEWRSGTTTSGGTVCDDEWQLPNGDVVCRELGCGHAVSAPTSAHFGRGTGPIWLDNVKCTGQETTLTQCPHNTFGDHNCGHDEDAGVICSDNPLRLVNGTDRCSGRVEIRHNDRWGTVCDDNWDIMDAQVVCRAMDCGSAKTAKSNAYFGQGEGDIWLDDVDCQGNEMSLLHCNHPGLGKNNCGHGEDAGVICSGNPLRLVNGTDRCSGRVEIRHNDRWGTVCDDEWQLPNGDVVCREIGCGHAVSAPTSAHFGRGTGPIWLDNVKCTGQETTLTNCPHNTFGDHNCGHGEDAGVICSGNPLRLVNGTDRCSGRVEIRHNDLWGTVCDDEWQLPNAVVVCRELGCGHAVSAPTSAHFGRGTGPIWLDNVKCTGQETTLTHCPHNNFGDHNCGHDEDAGVICSVLLEMPRLSLSSPYAMVVYNPDKISVTEGSSFSVTCSIHTKYNGGLFHLRKSNQNITEPKQAFGHTFFYVSVFDFSAIEYKDQGDYNCLFTLSMEVCLVFYWCYCTWVWVFSSGEGEAGVQVKKHQQAVVGFLEANRITFQEVDITMLEEQRLWMYRNIPEEKLQPVALQGAHFVAPHSCLPGLRRLFPVKGEQHRVYVPWAPFSTLRE</sequence>
<dbReference type="PANTHER" id="PTHR19331:SF22">
    <property type="entry name" value="DELETED IN MALIGNANT BRAIN TUMORS 1 PROTEIN"/>
    <property type="match status" value="1"/>
</dbReference>
<keyword evidence="5 7" id="KW-1015">Disulfide bond</keyword>
<feature type="disulfide bond" evidence="7">
    <location>
        <begin position="1892"/>
        <end position="1953"/>
    </location>
</feature>
<dbReference type="InterPro" id="IPR036249">
    <property type="entry name" value="Thioredoxin-like_sf"/>
</dbReference>
<name>Q4T578_TETNG</name>
<protein>
    <submittedName>
        <fullName evidence="9">(spotted green pufferfish) hypothetical protein</fullName>
    </submittedName>
</protein>
<feature type="disulfide bond" evidence="7">
    <location>
        <begin position="186"/>
        <end position="196"/>
    </location>
</feature>
<dbReference type="OrthoDB" id="536948at2759"/>
<dbReference type="SUPFAM" id="SSF52833">
    <property type="entry name" value="Thioredoxin-like"/>
    <property type="match status" value="2"/>
</dbReference>
<dbReference type="InterPro" id="IPR001190">
    <property type="entry name" value="SRCR"/>
</dbReference>
<feature type="domain" description="SRCR" evidence="8">
    <location>
        <begin position="222"/>
        <end position="322"/>
    </location>
</feature>
<feature type="disulfide bond" evidence="7">
    <location>
        <begin position="260"/>
        <end position="321"/>
    </location>
</feature>
<feature type="domain" description="SRCR" evidence="8">
    <location>
        <begin position="1647"/>
        <end position="1746"/>
    </location>
</feature>
<feature type="disulfide bond" evidence="7">
    <location>
        <begin position="2027"/>
        <end position="2037"/>
    </location>
</feature>
<feature type="disulfide bond" evidence="7">
    <location>
        <begin position="945"/>
        <end position="1006"/>
    </location>
</feature>
<dbReference type="FunFam" id="3.10.250.10:FF:000006">
    <property type="entry name" value="neurotrypsin isoform X2"/>
    <property type="match status" value="12"/>
</dbReference>
<dbReference type="SUPFAM" id="SSF56487">
    <property type="entry name" value="SRCR-like"/>
    <property type="match status" value="18"/>
</dbReference>
<feature type="disulfide bond" evidence="7">
    <location>
        <begin position="767"/>
        <end position="777"/>
    </location>
</feature>
<dbReference type="InterPro" id="IPR006993">
    <property type="entry name" value="Glut_rich_SH3-bd"/>
</dbReference>
<feature type="domain" description="SRCR" evidence="8">
    <location>
        <begin position="520"/>
        <end position="596"/>
    </location>
</feature>
<feature type="disulfide bond" evidence="7">
    <location>
        <begin position="1036"/>
        <end position="1100"/>
    </location>
</feature>
<dbReference type="PRINTS" id="PR00258">
    <property type="entry name" value="SPERACTRCPTR"/>
</dbReference>
<feature type="disulfide bond" evidence="7">
    <location>
        <begin position="1879"/>
        <end position="1943"/>
    </location>
</feature>
<evidence type="ECO:0000256" key="5">
    <source>
        <dbReference type="ARBA" id="ARBA00023157"/>
    </source>
</evidence>
<keyword evidence="6" id="KW-0325">Glycoprotein</keyword>
<dbReference type="SMART" id="SM00202">
    <property type="entry name" value="SR"/>
    <property type="match status" value="18"/>
</dbReference>
<feature type="disulfide bond" evidence="7">
    <location>
        <begin position="1140"/>
        <end position="1204"/>
    </location>
</feature>
<keyword evidence="2" id="KW-0964">Secreted</keyword>
<feature type="domain" description="SRCR" evidence="8">
    <location>
        <begin position="803"/>
        <end position="903"/>
    </location>
</feature>
<evidence type="ECO:0000256" key="3">
    <source>
        <dbReference type="ARBA" id="ARBA00022729"/>
    </source>
</evidence>
<feature type="disulfide bond" evidence="7">
    <location>
        <begin position="1923"/>
        <end position="1933"/>
    </location>
</feature>
<dbReference type="FunFam" id="3.10.250.10:FF:000002">
    <property type="entry name" value="Scavenger receptor cysteine-rich type 1 protein M130"/>
    <property type="match status" value="4"/>
</dbReference>
<feature type="domain" description="SRCR" evidence="8">
    <location>
        <begin position="1958"/>
        <end position="2058"/>
    </location>
</feature>
<feature type="domain" description="SRCR" evidence="8">
    <location>
        <begin position="1386"/>
        <end position="1461"/>
    </location>
</feature>
<feature type="disulfide bond" evidence="7">
    <location>
        <begin position="1775"/>
        <end position="1839"/>
    </location>
</feature>
<feature type="disulfide bond" evidence="7">
    <location>
        <begin position="1715"/>
        <end position="1725"/>
    </location>
</feature>
<feature type="disulfide bond" evidence="7">
    <location>
        <begin position="336"/>
        <end position="400"/>
    </location>
</feature>
<dbReference type="PROSITE" id="PS00420">
    <property type="entry name" value="SRCR_1"/>
    <property type="match status" value="7"/>
</dbReference>
<feature type="disulfide bond" evidence="7">
    <location>
        <begin position="441"/>
        <end position="505"/>
    </location>
</feature>
<dbReference type="Gene3D" id="3.10.250.10">
    <property type="entry name" value="SRCR-like domain"/>
    <property type="match status" value="18"/>
</dbReference>
<feature type="domain" description="SRCR" evidence="8">
    <location>
        <begin position="594"/>
        <end position="694"/>
    </location>
</feature>
<feature type="disulfide bond" evidence="7">
    <location>
        <begin position="349"/>
        <end position="410"/>
    </location>
</feature>
<feature type="disulfide bond" evidence="7">
    <location>
        <begin position="142"/>
        <end position="206"/>
    </location>
</feature>
<feature type="disulfide bond" evidence="7">
    <location>
        <begin position="485"/>
        <end position="495"/>
    </location>
</feature>
<evidence type="ECO:0000313" key="9">
    <source>
        <dbReference type="EMBL" id="CAF91954.1"/>
    </source>
</evidence>
<feature type="domain" description="SRCR" evidence="8">
    <location>
        <begin position="1750"/>
        <end position="1850"/>
    </location>
</feature>
<feature type="disulfide bond" evidence="7">
    <location>
        <begin position="932"/>
        <end position="996"/>
    </location>
</feature>
<dbReference type="SMART" id="SM00409">
    <property type="entry name" value="IG"/>
    <property type="match status" value="2"/>
</dbReference>
<evidence type="ECO:0000256" key="6">
    <source>
        <dbReference type="ARBA" id="ARBA00023180"/>
    </source>
</evidence>
<keyword evidence="3" id="KW-0732">Signal</keyword>
<feature type="disulfide bond" evidence="7">
    <location>
        <begin position="155"/>
        <end position="216"/>
    </location>
</feature>
<feature type="disulfide bond" evidence="7">
    <location>
        <begin position="1996"/>
        <end position="2057"/>
    </location>
</feature>
<feature type="domain" description="SRCR" evidence="8">
    <location>
        <begin position="323"/>
        <end position="411"/>
    </location>
</feature>
<feature type="disulfide bond" evidence="7">
    <location>
        <begin position="380"/>
        <end position="390"/>
    </location>
</feature>
<dbReference type="GO" id="GO:0016020">
    <property type="term" value="C:membrane"/>
    <property type="evidence" value="ECO:0007669"/>
    <property type="project" value="InterPro"/>
</dbReference>
<comment type="caution">
    <text evidence="9">The sequence shown here is derived from an EMBL/GenBank/DDBJ whole genome shotgun (WGS) entry which is preliminary data.</text>
</comment>
<feature type="disulfide bond" evidence="7">
    <location>
        <begin position="736"/>
        <end position="797"/>
    </location>
</feature>
<feature type="disulfide bond" evidence="7">
    <location>
        <begin position="1582"/>
        <end position="1646"/>
    </location>
</feature>
<feature type="disulfide bond" evidence="7">
    <location>
        <begin position="1080"/>
        <end position="1090"/>
    </location>
</feature>
<accession>Q4T578</accession>
<organism evidence="9">
    <name type="scientific">Tetraodon nigroviridis</name>
    <name type="common">Spotted green pufferfish</name>
    <name type="synonym">Chelonodon nigroviridis</name>
    <dbReference type="NCBI Taxonomy" id="99883"/>
    <lineage>
        <taxon>Eukaryota</taxon>
        <taxon>Metazoa</taxon>
        <taxon>Chordata</taxon>
        <taxon>Craniata</taxon>
        <taxon>Vertebrata</taxon>
        <taxon>Euteleostomi</taxon>
        <taxon>Actinopterygii</taxon>
        <taxon>Neopterygii</taxon>
        <taxon>Teleostei</taxon>
        <taxon>Neoteleostei</taxon>
        <taxon>Acanthomorphata</taxon>
        <taxon>Eupercaria</taxon>
        <taxon>Tetraodontiformes</taxon>
        <taxon>Tetradontoidea</taxon>
        <taxon>Tetraodontidae</taxon>
        <taxon>Tetraodon</taxon>
    </lineage>
</organism>
<feature type="disulfide bond" evidence="7">
    <location>
        <begin position="976"/>
        <end position="986"/>
    </location>
</feature>
<feature type="domain" description="SRCR" evidence="8">
    <location>
        <begin position="416"/>
        <end position="516"/>
    </location>
</feature>
<feature type="disulfide bond" evidence="7">
    <location>
        <begin position="1493"/>
        <end position="1557"/>
    </location>
</feature>
<comment type="caution">
    <text evidence="7">Lacks conserved residue(s) required for the propagation of feature annotation.</text>
</comment>
<evidence type="ECO:0000259" key="8">
    <source>
        <dbReference type="PROSITE" id="PS50287"/>
    </source>
</evidence>
<feature type="disulfide bond" evidence="7">
    <location>
        <begin position="1506"/>
        <end position="1567"/>
    </location>
</feature>
<feature type="domain" description="SRCR" evidence="8">
    <location>
        <begin position="1468"/>
        <end position="1568"/>
    </location>
</feature>
<feature type="disulfide bond" evidence="7">
    <location>
        <begin position="663"/>
        <end position="673"/>
    </location>
</feature>
<feature type="disulfide bond" evidence="7">
    <location>
        <begin position="247"/>
        <end position="311"/>
    </location>
</feature>
<feature type="disulfide bond" evidence="7">
    <location>
        <begin position="828"/>
        <end position="892"/>
    </location>
</feature>
<dbReference type="Pfam" id="PF04908">
    <property type="entry name" value="SH3BGR"/>
    <property type="match status" value="2"/>
</dbReference>
<keyword evidence="4" id="KW-0677">Repeat</keyword>
<feature type="disulfide bond" evidence="7">
    <location>
        <begin position="619"/>
        <end position="683"/>
    </location>
</feature>
<gene>
    <name evidence="9" type="ORF">GSTENG00006948001</name>
</gene>
<dbReference type="FunFam" id="3.10.250.10:FF:000009">
    <property type="entry name" value="WC1"/>
    <property type="match status" value="2"/>
</dbReference>
<evidence type="ECO:0000256" key="1">
    <source>
        <dbReference type="ARBA" id="ARBA00004613"/>
    </source>
</evidence>
<dbReference type="KEGG" id="tng:GSTEN00006948G001"/>